<evidence type="ECO:0000256" key="1">
    <source>
        <dbReference type="ARBA" id="ARBA00012528"/>
    </source>
</evidence>
<dbReference type="AlphaFoldDB" id="A0A2T1AGS0"/>
<proteinExistence type="predicted"/>
<dbReference type="SMART" id="SM00267">
    <property type="entry name" value="GGDEF"/>
    <property type="match status" value="1"/>
</dbReference>
<dbReference type="InterPro" id="IPR000160">
    <property type="entry name" value="GGDEF_dom"/>
</dbReference>
<keyword evidence="3" id="KW-1133">Transmembrane helix</keyword>
<dbReference type="GO" id="GO:0052621">
    <property type="term" value="F:diguanylate cyclase activity"/>
    <property type="evidence" value="ECO:0007669"/>
    <property type="project" value="UniProtKB-EC"/>
</dbReference>
<dbReference type="PANTHER" id="PTHR45138">
    <property type="entry name" value="REGULATORY COMPONENTS OF SENSORY TRANSDUCTION SYSTEM"/>
    <property type="match status" value="1"/>
</dbReference>
<protein>
    <recommendedName>
        <fullName evidence="1">diguanylate cyclase</fullName>
        <ecNumber evidence="1">2.7.7.65</ecNumber>
    </recommendedName>
</protein>
<dbReference type="InterPro" id="IPR043128">
    <property type="entry name" value="Rev_trsase/Diguanyl_cyclase"/>
</dbReference>
<dbReference type="EMBL" id="PVUF01000005">
    <property type="protein sequence ID" value="PRZ47795.1"/>
    <property type="molecule type" value="Genomic_DNA"/>
</dbReference>
<keyword evidence="3" id="KW-0812">Transmembrane</keyword>
<dbReference type="RefSeq" id="WP_106163502.1">
    <property type="nucleotide sequence ID" value="NZ_JBLWXK010000002.1"/>
</dbReference>
<organism evidence="5 6">
    <name type="scientific">Tritonibacter scottomollicae</name>
    <name type="common">Epibacterium scottomollicae</name>
    <dbReference type="NCBI Taxonomy" id="483013"/>
    <lineage>
        <taxon>Bacteria</taxon>
        <taxon>Pseudomonadati</taxon>
        <taxon>Pseudomonadota</taxon>
        <taxon>Alphaproteobacteria</taxon>
        <taxon>Rhodobacterales</taxon>
        <taxon>Paracoccaceae</taxon>
        <taxon>Tritonibacter</taxon>
    </lineage>
</organism>
<dbReference type="InterPro" id="IPR050469">
    <property type="entry name" value="Diguanylate_Cyclase"/>
</dbReference>
<dbReference type="Pfam" id="PF00990">
    <property type="entry name" value="GGDEF"/>
    <property type="match status" value="1"/>
</dbReference>
<dbReference type="SUPFAM" id="SSF55073">
    <property type="entry name" value="Nucleotide cyclase"/>
    <property type="match status" value="1"/>
</dbReference>
<dbReference type="InterPro" id="IPR029787">
    <property type="entry name" value="Nucleotide_cyclase"/>
</dbReference>
<comment type="caution">
    <text evidence="5">The sequence shown here is derived from an EMBL/GenBank/DDBJ whole genome shotgun (WGS) entry which is preliminary data.</text>
</comment>
<keyword evidence="3" id="KW-0472">Membrane</keyword>
<feature type="transmembrane region" description="Helical" evidence="3">
    <location>
        <begin position="67"/>
        <end position="100"/>
    </location>
</feature>
<evidence type="ECO:0000256" key="2">
    <source>
        <dbReference type="ARBA" id="ARBA00034247"/>
    </source>
</evidence>
<evidence type="ECO:0000256" key="3">
    <source>
        <dbReference type="SAM" id="Phobius"/>
    </source>
</evidence>
<dbReference type="PROSITE" id="PS50887">
    <property type="entry name" value="GGDEF"/>
    <property type="match status" value="1"/>
</dbReference>
<gene>
    <name evidence="5" type="ORF">CLV89_10516</name>
</gene>
<accession>A0A2T1AGS0</accession>
<feature type="transmembrane region" description="Helical" evidence="3">
    <location>
        <begin position="12"/>
        <end position="28"/>
    </location>
</feature>
<dbReference type="PANTHER" id="PTHR45138:SF9">
    <property type="entry name" value="DIGUANYLATE CYCLASE DGCM-RELATED"/>
    <property type="match status" value="1"/>
</dbReference>
<feature type="domain" description="GGDEF" evidence="4">
    <location>
        <begin position="188"/>
        <end position="313"/>
    </location>
</feature>
<evidence type="ECO:0000259" key="4">
    <source>
        <dbReference type="PROSITE" id="PS50887"/>
    </source>
</evidence>
<comment type="catalytic activity">
    <reaction evidence="2">
        <text>2 GTP = 3',3'-c-di-GMP + 2 diphosphate</text>
        <dbReference type="Rhea" id="RHEA:24898"/>
        <dbReference type="ChEBI" id="CHEBI:33019"/>
        <dbReference type="ChEBI" id="CHEBI:37565"/>
        <dbReference type="ChEBI" id="CHEBI:58805"/>
        <dbReference type="EC" id="2.7.7.65"/>
    </reaction>
</comment>
<name>A0A2T1AGS0_TRISK</name>
<dbReference type="OrthoDB" id="9812260at2"/>
<sequence length="313" mass="34102">MSVRKVHSPVNLYLGVIVALICAVMVALNVSVGAYALAAILMVVLLTLLADLYALMRARRLPVRVEMVLVLVAIAILVAICQFGAEAAFYAFPVVVGAFLVRQGCFPLLFSSAFLVAVVPVIGLCAADWQIAIRLGLALLLCLGFLWFAAQRIAEAQSRLETSVIQDPLTGCFNRRHLARLSEAEDLSAASLILFDLDYFKSVNDTFGHPTGDFVLRAVTTLVRQQLDKGDLLFRIGGEEFLVLRLKPEEGTTRALAEQCRQRLEASRILATRRITATFSCADFAGRSQIEPVLGQADAGLLQAKRAGRNRVV</sequence>
<feature type="transmembrane region" description="Helical" evidence="3">
    <location>
        <begin position="131"/>
        <end position="150"/>
    </location>
</feature>
<dbReference type="GO" id="GO:0043709">
    <property type="term" value="P:cell adhesion involved in single-species biofilm formation"/>
    <property type="evidence" value="ECO:0007669"/>
    <property type="project" value="TreeGrafter"/>
</dbReference>
<dbReference type="Gene3D" id="3.30.70.270">
    <property type="match status" value="1"/>
</dbReference>
<reference evidence="5 6" key="1">
    <citation type="submission" date="2018-03" db="EMBL/GenBank/DDBJ databases">
        <title>Genomic Encyclopedia of Archaeal and Bacterial Type Strains, Phase II (KMG-II): from individual species to whole genera.</title>
        <authorList>
            <person name="Goeker M."/>
        </authorList>
    </citation>
    <scope>NUCLEOTIDE SEQUENCE [LARGE SCALE GENOMIC DNA]</scope>
    <source>
        <strain evidence="5 6">DSM 25328</strain>
    </source>
</reference>
<evidence type="ECO:0000313" key="6">
    <source>
        <dbReference type="Proteomes" id="UP000237718"/>
    </source>
</evidence>
<dbReference type="GO" id="GO:1902201">
    <property type="term" value="P:negative regulation of bacterial-type flagellum-dependent cell motility"/>
    <property type="evidence" value="ECO:0007669"/>
    <property type="project" value="TreeGrafter"/>
</dbReference>
<feature type="transmembrane region" description="Helical" evidence="3">
    <location>
        <begin position="106"/>
        <end position="124"/>
    </location>
</feature>
<evidence type="ECO:0000313" key="5">
    <source>
        <dbReference type="EMBL" id="PRZ47795.1"/>
    </source>
</evidence>
<dbReference type="EC" id="2.7.7.65" evidence="1"/>
<dbReference type="GO" id="GO:0005886">
    <property type="term" value="C:plasma membrane"/>
    <property type="evidence" value="ECO:0007669"/>
    <property type="project" value="TreeGrafter"/>
</dbReference>
<dbReference type="CDD" id="cd01949">
    <property type="entry name" value="GGDEF"/>
    <property type="match status" value="1"/>
</dbReference>
<dbReference type="NCBIfam" id="TIGR00254">
    <property type="entry name" value="GGDEF"/>
    <property type="match status" value="1"/>
</dbReference>
<feature type="transmembrane region" description="Helical" evidence="3">
    <location>
        <begin position="34"/>
        <end position="55"/>
    </location>
</feature>
<dbReference type="Proteomes" id="UP000237718">
    <property type="component" value="Unassembled WGS sequence"/>
</dbReference>